<keyword evidence="2" id="KW-1185">Reference proteome</keyword>
<proteinExistence type="predicted"/>
<evidence type="ECO:0000313" key="2">
    <source>
        <dbReference type="Proteomes" id="UP001497527"/>
    </source>
</evidence>
<comment type="caution">
    <text evidence="1">The sequence shown here is derived from an EMBL/GenBank/DDBJ whole genome shotgun (WGS) entry which is preliminary data.</text>
</comment>
<gene>
    <name evidence="1" type="ORF">T190423A01A_10269</name>
</gene>
<organism evidence="1 2">
    <name type="scientific">Tenacibaculum polynesiense</name>
    <dbReference type="NCBI Taxonomy" id="3137857"/>
    <lineage>
        <taxon>Bacteria</taxon>
        <taxon>Pseudomonadati</taxon>
        <taxon>Bacteroidota</taxon>
        <taxon>Flavobacteriia</taxon>
        <taxon>Flavobacteriales</taxon>
        <taxon>Flavobacteriaceae</taxon>
        <taxon>Tenacibaculum</taxon>
    </lineage>
</organism>
<evidence type="ECO:0000313" key="1">
    <source>
        <dbReference type="EMBL" id="CAL2101706.1"/>
    </source>
</evidence>
<name>A0ABM9P817_9FLAO</name>
<sequence length="54" mass="6321">MTIKDGRFQIILTPYFAELKSKKNLSLALSDWTTIYFEFKNGKLIYTETENGEI</sequence>
<dbReference type="EMBL" id="CAXJIO010000010">
    <property type="protein sequence ID" value="CAL2101706.1"/>
    <property type="molecule type" value="Genomic_DNA"/>
</dbReference>
<protein>
    <submittedName>
        <fullName evidence="1">Uncharacterized protein</fullName>
    </submittedName>
</protein>
<accession>A0ABM9P817</accession>
<reference evidence="1 2" key="1">
    <citation type="submission" date="2024-05" db="EMBL/GenBank/DDBJ databases">
        <authorList>
            <person name="Duchaud E."/>
        </authorList>
    </citation>
    <scope>NUCLEOTIDE SEQUENCE [LARGE SCALE GENOMIC DNA]</scope>
    <source>
        <strain evidence="1">Ena-SAMPLE-TAB-13-05-2024-13:56:06:370-140308</strain>
    </source>
</reference>
<dbReference type="Proteomes" id="UP001497527">
    <property type="component" value="Unassembled WGS sequence"/>
</dbReference>